<feature type="non-terminal residue" evidence="10">
    <location>
        <position position="149"/>
    </location>
</feature>
<feature type="domain" description="Protein N-terminal glutamine amidohydrolase alpha beta roll" evidence="9">
    <location>
        <begin position="10"/>
        <end position="149"/>
    </location>
</feature>
<accession>E1Z968</accession>
<dbReference type="EMBL" id="GL433839">
    <property type="protein sequence ID" value="EFN57465.1"/>
    <property type="molecule type" value="Genomic_DNA"/>
</dbReference>
<comment type="similarity">
    <text evidence="1 8">Belongs to the NTAQ1 family.</text>
</comment>
<dbReference type="PANTHER" id="PTHR13035">
    <property type="entry name" value="PROTEIN N-TERMINAL GLUTAMINE AMIDOHYDROLASE"/>
    <property type="match status" value="1"/>
</dbReference>
<dbReference type="OrthoDB" id="513643at2759"/>
<feature type="non-terminal residue" evidence="10">
    <location>
        <position position="1"/>
    </location>
</feature>
<reference evidence="10 11" key="1">
    <citation type="journal article" date="2010" name="Plant Cell">
        <title>The Chlorella variabilis NC64A genome reveals adaptation to photosymbiosis, coevolution with viruses, and cryptic sex.</title>
        <authorList>
            <person name="Blanc G."/>
            <person name="Duncan G."/>
            <person name="Agarkova I."/>
            <person name="Borodovsky M."/>
            <person name="Gurnon J."/>
            <person name="Kuo A."/>
            <person name="Lindquist E."/>
            <person name="Lucas S."/>
            <person name="Pangilinan J."/>
            <person name="Polle J."/>
            <person name="Salamov A."/>
            <person name="Terry A."/>
            <person name="Yamada T."/>
            <person name="Dunigan D.D."/>
            <person name="Grigoriev I.V."/>
            <person name="Claverie J.M."/>
            <person name="Van Etten J.L."/>
        </authorList>
    </citation>
    <scope>NUCLEOTIDE SEQUENCE [LARGE SCALE GENOMIC DNA]</scope>
    <source>
        <strain evidence="10 11">NC64A</strain>
    </source>
</reference>
<dbReference type="InterPro" id="IPR023128">
    <property type="entry name" value="Prot_N_Gln_amidohydro_ab_roll"/>
</dbReference>
<dbReference type="GO" id="GO:0005634">
    <property type="term" value="C:nucleus"/>
    <property type="evidence" value="ECO:0007669"/>
    <property type="project" value="TreeGrafter"/>
</dbReference>
<evidence type="ECO:0000256" key="2">
    <source>
        <dbReference type="ARBA" id="ARBA00011245"/>
    </source>
</evidence>
<evidence type="ECO:0000313" key="10">
    <source>
        <dbReference type="EMBL" id="EFN57465.1"/>
    </source>
</evidence>
<gene>
    <name evidence="10" type="ORF">CHLNCDRAFT_13094</name>
</gene>
<dbReference type="GeneID" id="17357239"/>
<comment type="catalytic activity">
    <reaction evidence="7 8">
        <text>N-terminal L-glutaminyl-[protein] + H2O = N-terminal L-glutamyl-[protein] + NH4(+)</text>
        <dbReference type="Rhea" id="RHEA:50680"/>
        <dbReference type="Rhea" id="RHEA-COMP:12668"/>
        <dbReference type="Rhea" id="RHEA-COMP:12777"/>
        <dbReference type="ChEBI" id="CHEBI:15377"/>
        <dbReference type="ChEBI" id="CHEBI:28938"/>
        <dbReference type="ChEBI" id="CHEBI:64721"/>
        <dbReference type="ChEBI" id="CHEBI:64722"/>
        <dbReference type="EC" id="3.5.1.122"/>
    </reaction>
</comment>
<keyword evidence="11" id="KW-1185">Reference proteome</keyword>
<evidence type="ECO:0000256" key="6">
    <source>
        <dbReference type="ARBA" id="ARBA00029677"/>
    </source>
</evidence>
<keyword evidence="5 8" id="KW-0378">Hydrolase</keyword>
<evidence type="ECO:0000256" key="3">
    <source>
        <dbReference type="ARBA" id="ARBA00012718"/>
    </source>
</evidence>
<dbReference type="GO" id="GO:0008418">
    <property type="term" value="F:protein-N-terminal asparagine amidohydrolase activity"/>
    <property type="evidence" value="ECO:0007669"/>
    <property type="project" value="UniProtKB-UniRule"/>
</dbReference>
<dbReference type="InterPro" id="IPR039733">
    <property type="entry name" value="NTAQ1"/>
</dbReference>
<evidence type="ECO:0000256" key="7">
    <source>
        <dbReference type="ARBA" id="ARBA00048768"/>
    </source>
</evidence>
<dbReference type="GO" id="GO:0005829">
    <property type="term" value="C:cytosol"/>
    <property type="evidence" value="ECO:0007669"/>
    <property type="project" value="TreeGrafter"/>
</dbReference>
<evidence type="ECO:0000256" key="1">
    <source>
        <dbReference type="ARBA" id="ARBA00008985"/>
    </source>
</evidence>
<organism evidence="11">
    <name type="scientific">Chlorella variabilis</name>
    <name type="common">Green alga</name>
    <dbReference type="NCBI Taxonomy" id="554065"/>
    <lineage>
        <taxon>Eukaryota</taxon>
        <taxon>Viridiplantae</taxon>
        <taxon>Chlorophyta</taxon>
        <taxon>core chlorophytes</taxon>
        <taxon>Trebouxiophyceae</taxon>
        <taxon>Chlorellales</taxon>
        <taxon>Chlorellaceae</taxon>
        <taxon>Chlorella clade</taxon>
        <taxon>Chlorella</taxon>
    </lineage>
</organism>
<dbReference type="GO" id="GO:0070773">
    <property type="term" value="F:protein-N-terminal glutamine amidohydrolase activity"/>
    <property type="evidence" value="ECO:0007669"/>
    <property type="project" value="UniProtKB-UniRule"/>
</dbReference>
<evidence type="ECO:0000256" key="8">
    <source>
        <dbReference type="RuleBase" id="RU367082"/>
    </source>
</evidence>
<dbReference type="InParanoid" id="E1Z968"/>
<dbReference type="Proteomes" id="UP000008141">
    <property type="component" value="Unassembled WGS sequence"/>
</dbReference>
<protein>
    <recommendedName>
        <fullName evidence="4 8">Protein N-terminal glutamine amidohydrolase</fullName>
        <ecNumber evidence="3 8">3.5.1.122</ecNumber>
    </recommendedName>
    <alternativeName>
        <fullName evidence="6 8">Protein NH2-terminal glutamine deamidase</fullName>
    </alternativeName>
</protein>
<proteinExistence type="inferred from homology"/>
<dbReference type="Pfam" id="PF09764">
    <property type="entry name" value="Nt_Gln_amidase"/>
    <property type="match status" value="1"/>
</dbReference>
<dbReference type="KEGG" id="cvr:CHLNCDRAFT_13094"/>
<dbReference type="FunCoup" id="E1Z968">
    <property type="interactions" value="1210"/>
</dbReference>
<evidence type="ECO:0000259" key="9">
    <source>
        <dbReference type="Pfam" id="PF09764"/>
    </source>
</evidence>
<name>E1Z968_CHLVA</name>
<evidence type="ECO:0000256" key="4">
    <source>
        <dbReference type="ARBA" id="ARBA00021247"/>
    </source>
</evidence>
<dbReference type="RefSeq" id="XP_005849567.1">
    <property type="nucleotide sequence ID" value="XM_005849505.1"/>
</dbReference>
<dbReference type="OMA" id="CSFDEYW"/>
<dbReference type="AlphaFoldDB" id="E1Z968"/>
<evidence type="ECO:0000313" key="11">
    <source>
        <dbReference type="Proteomes" id="UP000008141"/>
    </source>
</evidence>
<sequence length="149" mass="17168">AWPSRSDCVYTACWCEENVWWLAQQLVAQLPAWRLAIIFISNSHKMVPVWYQRAGLGKVVCWDYHVLLVAQQEGGEALVFDLDTTLPFPCSLADYRRHALLGAANLPQHYRRFYRVVPGALFVRHFASDRSHMRDEAGAWLHTPPPYPC</sequence>
<dbReference type="InterPro" id="IPR037132">
    <property type="entry name" value="N_Gln_amidohydro_ab_roll_sf"/>
</dbReference>
<comment type="function">
    <text evidence="8">Mediates the side-chain deamidation of N-terminal glutamine residues to glutamate, an important step in N-end rule pathway of protein degradation. Conversion of the resulting N-terminal glutamine to glutamate renders the protein susceptible to arginylation, polyubiquitination and degradation as specified by the N-end rule. Does not act on substrates with internal or C-terminal glutamine and does not act on non-glutamine residues in any position.</text>
</comment>
<comment type="subunit">
    <text evidence="2 8">Monomer.</text>
</comment>
<dbReference type="STRING" id="554065.E1Z968"/>
<dbReference type="PANTHER" id="PTHR13035:SF0">
    <property type="entry name" value="PROTEIN N-TERMINAL GLUTAMINE AMIDOHYDROLASE"/>
    <property type="match status" value="1"/>
</dbReference>
<dbReference type="Gene3D" id="3.10.620.10">
    <property type="entry name" value="Protein N-terminal glutamine amidohydrolase, alpha beta roll"/>
    <property type="match status" value="1"/>
</dbReference>
<dbReference type="eggNOG" id="KOG3261">
    <property type="taxonomic scope" value="Eukaryota"/>
</dbReference>
<evidence type="ECO:0000256" key="5">
    <source>
        <dbReference type="ARBA" id="ARBA00022801"/>
    </source>
</evidence>
<dbReference type="EC" id="3.5.1.122" evidence="3 8"/>